<dbReference type="SUPFAM" id="SSF53335">
    <property type="entry name" value="S-adenosyl-L-methionine-dependent methyltransferases"/>
    <property type="match status" value="1"/>
</dbReference>
<dbReference type="CDD" id="cd02440">
    <property type="entry name" value="AdoMet_MTases"/>
    <property type="match status" value="1"/>
</dbReference>
<feature type="compositionally biased region" description="Pro residues" evidence="5">
    <location>
        <begin position="176"/>
        <end position="192"/>
    </location>
</feature>
<accession>W4LJS1</accession>
<reference evidence="7 8" key="1">
    <citation type="journal article" date="2014" name="Nature">
        <title>An environmental bacterial taxon with a large and distinct metabolic repertoire.</title>
        <authorList>
            <person name="Wilson M.C."/>
            <person name="Mori T."/>
            <person name="Ruckert C."/>
            <person name="Uria A.R."/>
            <person name="Helf M.J."/>
            <person name="Takada K."/>
            <person name="Gernert C."/>
            <person name="Steffens U.A."/>
            <person name="Heycke N."/>
            <person name="Schmitt S."/>
            <person name="Rinke C."/>
            <person name="Helfrich E.J."/>
            <person name="Brachmann A.O."/>
            <person name="Gurgui C."/>
            <person name="Wakimoto T."/>
            <person name="Kracht M."/>
            <person name="Crusemann M."/>
            <person name="Hentschel U."/>
            <person name="Abe I."/>
            <person name="Matsunaga S."/>
            <person name="Kalinowski J."/>
            <person name="Takeyama H."/>
            <person name="Piel J."/>
        </authorList>
    </citation>
    <scope>NUCLEOTIDE SEQUENCE [LARGE SCALE GENOMIC DNA]</scope>
    <source>
        <strain evidence="8">TSY1</strain>
    </source>
</reference>
<evidence type="ECO:0000256" key="3">
    <source>
        <dbReference type="ARBA" id="ARBA00022679"/>
    </source>
</evidence>
<evidence type="ECO:0000313" key="8">
    <source>
        <dbReference type="Proteomes" id="UP000019141"/>
    </source>
</evidence>
<proteinExistence type="predicted"/>
<protein>
    <recommendedName>
        <fullName evidence="6">Methyltransferase domain-containing protein</fullName>
    </recommendedName>
</protein>
<dbReference type="Gene3D" id="3.40.50.150">
    <property type="entry name" value="Vaccinia Virus protein VP39"/>
    <property type="match status" value="1"/>
</dbReference>
<keyword evidence="2" id="KW-0489">Methyltransferase</keyword>
<comment type="caution">
    <text evidence="7">The sequence shown here is derived from an EMBL/GenBank/DDBJ whole genome shotgun (WGS) entry which is preliminary data.</text>
</comment>
<comment type="pathway">
    <text evidence="1">Lipid metabolism.</text>
</comment>
<feature type="domain" description="Methyltransferase" evidence="6">
    <location>
        <begin position="51"/>
        <end position="167"/>
    </location>
</feature>
<gene>
    <name evidence="7" type="ORF">ETSY1_22000</name>
</gene>
<dbReference type="GO" id="GO:0008168">
    <property type="term" value="F:methyltransferase activity"/>
    <property type="evidence" value="ECO:0007669"/>
    <property type="project" value="UniProtKB-KW"/>
</dbReference>
<dbReference type="PANTHER" id="PTHR44307">
    <property type="entry name" value="PHOSPHOETHANOLAMINE METHYLTRANSFERASE"/>
    <property type="match status" value="1"/>
</dbReference>
<dbReference type="HOGENOM" id="CLU_037990_2_5_7"/>
<dbReference type="InterPro" id="IPR029063">
    <property type="entry name" value="SAM-dependent_MTases_sf"/>
</dbReference>
<dbReference type="GO" id="GO:0032259">
    <property type="term" value="P:methylation"/>
    <property type="evidence" value="ECO:0007669"/>
    <property type="project" value="UniProtKB-KW"/>
</dbReference>
<dbReference type="PANTHER" id="PTHR44307:SF2">
    <property type="entry name" value="PHOSPHOETHANOLAMINE METHYLTRANSFERASE ISOFORM X1"/>
    <property type="match status" value="1"/>
</dbReference>
<evidence type="ECO:0000256" key="2">
    <source>
        <dbReference type="ARBA" id="ARBA00022603"/>
    </source>
</evidence>
<comment type="pathway">
    <text evidence="4">Phospholipid metabolism.</text>
</comment>
<evidence type="ECO:0000259" key="6">
    <source>
        <dbReference type="Pfam" id="PF13847"/>
    </source>
</evidence>
<evidence type="ECO:0000256" key="4">
    <source>
        <dbReference type="ARBA" id="ARBA00025707"/>
    </source>
</evidence>
<evidence type="ECO:0000256" key="5">
    <source>
        <dbReference type="SAM" id="MobiDB-lite"/>
    </source>
</evidence>
<dbReference type="AlphaFoldDB" id="W4LJS1"/>
<feature type="region of interest" description="Disordered" evidence="5">
    <location>
        <begin position="174"/>
        <end position="197"/>
    </location>
</feature>
<dbReference type="Pfam" id="PF13847">
    <property type="entry name" value="Methyltransf_31"/>
    <property type="match status" value="1"/>
</dbReference>
<dbReference type="InterPro" id="IPR025714">
    <property type="entry name" value="Methyltranfer_dom"/>
</dbReference>
<organism evidence="7 8">
    <name type="scientific">Entotheonella factor</name>
    <dbReference type="NCBI Taxonomy" id="1429438"/>
    <lineage>
        <taxon>Bacteria</taxon>
        <taxon>Pseudomonadati</taxon>
        <taxon>Nitrospinota/Tectimicrobiota group</taxon>
        <taxon>Candidatus Tectimicrobiota</taxon>
        <taxon>Candidatus Entotheonellia</taxon>
        <taxon>Candidatus Entotheonellales</taxon>
        <taxon>Candidatus Entotheonellaceae</taxon>
        <taxon>Candidatus Entotheonella</taxon>
    </lineage>
</organism>
<sequence length="288" mass="31358">MNEDTTQSHVDEGARYWNEEGGHNWVAHLDQIESLIAPLSNKSLERAMPQEGEVVLDVGCGGGATSRYMAERVASSGRVVGVDISSTILAVAKERSEQISNLRFEVGDAQTMDLGMDVFDLIYSRFGVMFFQDVIAAFTNLHRALKPAGRLMFLSWRTAADNPWMQRPVTAIQEIFPPPPDANPDAPDPNAPGPFSLSQSERLHQVLQAAGFTDVQVEALDDHIRMGDADHAVSLIISMMGPSADQMSLATHEQVTALHDSIRSIVSHYDTADGVAMPCGAWLVSARA</sequence>
<dbReference type="EMBL" id="AZHW01000643">
    <property type="protein sequence ID" value="ETW97601.1"/>
    <property type="molecule type" value="Genomic_DNA"/>
</dbReference>
<keyword evidence="3" id="KW-0808">Transferase</keyword>
<evidence type="ECO:0000313" key="7">
    <source>
        <dbReference type="EMBL" id="ETW97601.1"/>
    </source>
</evidence>
<name>W4LJS1_ENTF1</name>
<keyword evidence="8" id="KW-1185">Reference proteome</keyword>
<dbReference type="Proteomes" id="UP000019141">
    <property type="component" value="Unassembled WGS sequence"/>
</dbReference>
<evidence type="ECO:0000256" key="1">
    <source>
        <dbReference type="ARBA" id="ARBA00005189"/>
    </source>
</evidence>